<evidence type="ECO:0000313" key="1">
    <source>
        <dbReference type="EMBL" id="AVR55335.1"/>
    </source>
</evidence>
<dbReference type="EMBL" id="MG999954">
    <property type="protein sequence ID" value="AVR55335.1"/>
    <property type="molecule type" value="Genomic_DNA"/>
</dbReference>
<proteinExistence type="predicted"/>
<protein>
    <submittedName>
        <fullName evidence="1">Chaperone for tail fiber formation</fullName>
    </submittedName>
</protein>
<reference evidence="1 2" key="1">
    <citation type="submission" date="2018-02" db="EMBL/GenBank/DDBJ databases">
        <title>Isolation, characterization and genome analysis of lytic bacteriophages against Enterobacter cloacae.</title>
        <authorList>
            <person name="Ramesh N."/>
            <person name="Prasanth M."/>
            <person name="Tamhankar A.J."/>
            <person name="Lundborg C.S."/>
        </authorList>
    </citation>
    <scope>NUCLEOTIDE SEQUENCE [LARGE SCALE GENOMIC DNA]</scope>
</reference>
<dbReference type="Proteomes" id="UP000244328">
    <property type="component" value="Segment"/>
</dbReference>
<keyword evidence="2" id="KW-1185">Reference proteome</keyword>
<accession>A0A2R3ZX63</accession>
<dbReference type="InterPro" id="IPR020159">
    <property type="entry name" value="Phage_Gp57"/>
</dbReference>
<gene>
    <name evidence="1" type="ORF">PSH1140_130</name>
</gene>
<organism evidence="1 2">
    <name type="scientific">Enterobacter phage myPSH1140</name>
    <dbReference type="NCBI Taxonomy" id="2108137"/>
    <lineage>
        <taxon>Viruses</taxon>
        <taxon>Duplodnaviria</taxon>
        <taxon>Heunggongvirae</taxon>
        <taxon>Uroviricota</taxon>
        <taxon>Caudoviricetes</taxon>
        <taxon>Pantevenvirales</taxon>
        <taxon>Straboviridae</taxon>
        <taxon>Tevenvirinae</taxon>
        <taxon>Karamvirus</taxon>
        <taxon>Karamvirus mypsh1140</taxon>
    </lineage>
</organism>
<sequence length="84" mass="9108">MNEQIQKLEGTVTALKSRLFDANEEISQAQAVIQNLSAGFQEIIKLVGVTGDENGSVEIKAVVEAVRALIPEQLELDEVKAEAE</sequence>
<name>A0A2R3ZX63_9CAUD</name>
<dbReference type="Pfam" id="PF17594">
    <property type="entry name" value="GP57"/>
    <property type="match status" value="1"/>
</dbReference>
<evidence type="ECO:0000313" key="2">
    <source>
        <dbReference type="Proteomes" id="UP000244328"/>
    </source>
</evidence>